<sequence length="124" mass="14578">MKKLNDVYTSNYLSKIVVKEKNKYFFIKTHEIKFIKCSSYYAEIYTLKNAKYVHRISSMGDLYLKLDPSNFLRVNRSSIINLNEIKEVVSEGMGDFSIVMNDNTSFSLSKKYKKNVLHDLEIKQ</sequence>
<dbReference type="GO" id="GO:0003677">
    <property type="term" value="F:DNA binding"/>
    <property type="evidence" value="ECO:0007669"/>
    <property type="project" value="InterPro"/>
</dbReference>
<dbReference type="AlphaFoldDB" id="A0A4U0F2W3"/>
<dbReference type="PANTHER" id="PTHR37299">
    <property type="entry name" value="TRANSCRIPTIONAL REGULATOR-RELATED"/>
    <property type="match status" value="1"/>
</dbReference>
<dbReference type="Proteomes" id="UP000307657">
    <property type="component" value="Unassembled WGS sequence"/>
</dbReference>
<dbReference type="PANTHER" id="PTHR37299:SF1">
    <property type="entry name" value="STAGE 0 SPORULATION PROTEIN A HOMOLOG"/>
    <property type="match status" value="1"/>
</dbReference>
<dbReference type="Gene3D" id="2.40.50.1020">
    <property type="entry name" value="LytTr DNA-binding domain"/>
    <property type="match status" value="1"/>
</dbReference>
<dbReference type="InterPro" id="IPR007492">
    <property type="entry name" value="LytTR_DNA-bd_dom"/>
</dbReference>
<evidence type="ECO:0000313" key="2">
    <source>
        <dbReference type="EMBL" id="TJY37052.1"/>
    </source>
</evidence>
<dbReference type="PROSITE" id="PS50930">
    <property type="entry name" value="HTH_LYTTR"/>
    <property type="match status" value="1"/>
</dbReference>
<dbReference type="InterPro" id="IPR046947">
    <property type="entry name" value="LytR-like"/>
</dbReference>
<evidence type="ECO:0000259" key="1">
    <source>
        <dbReference type="PROSITE" id="PS50930"/>
    </source>
</evidence>
<dbReference type="GO" id="GO:0000156">
    <property type="term" value="F:phosphorelay response regulator activity"/>
    <property type="evidence" value="ECO:0007669"/>
    <property type="project" value="InterPro"/>
</dbReference>
<comment type="caution">
    <text evidence="2">The sequence shown here is derived from an EMBL/GenBank/DDBJ whole genome shotgun (WGS) entry which is preliminary data.</text>
</comment>
<organism evidence="2 3">
    <name type="scientific">Pontimicrobium aquaticum</name>
    <dbReference type="NCBI Taxonomy" id="2565367"/>
    <lineage>
        <taxon>Bacteria</taxon>
        <taxon>Pseudomonadati</taxon>
        <taxon>Bacteroidota</taxon>
        <taxon>Flavobacteriia</taxon>
        <taxon>Flavobacteriales</taxon>
        <taxon>Flavobacteriaceae</taxon>
        <taxon>Pontimicrobium</taxon>
    </lineage>
</organism>
<dbReference type="RefSeq" id="WP_136841161.1">
    <property type="nucleotide sequence ID" value="NZ_SUPL01000002.1"/>
</dbReference>
<keyword evidence="3" id="KW-1185">Reference proteome</keyword>
<accession>A0A4U0F2W3</accession>
<proteinExistence type="predicted"/>
<feature type="domain" description="HTH LytTR-type" evidence="1">
    <location>
        <begin position="16"/>
        <end position="122"/>
    </location>
</feature>
<name>A0A4U0F2W3_9FLAO</name>
<dbReference type="OrthoDB" id="2168082at2"/>
<dbReference type="EMBL" id="SUPL01000002">
    <property type="protein sequence ID" value="TJY37052.1"/>
    <property type="molecule type" value="Genomic_DNA"/>
</dbReference>
<dbReference type="SMART" id="SM00850">
    <property type="entry name" value="LytTR"/>
    <property type="match status" value="1"/>
</dbReference>
<dbReference type="Pfam" id="PF04397">
    <property type="entry name" value="LytTR"/>
    <property type="match status" value="1"/>
</dbReference>
<evidence type="ECO:0000313" key="3">
    <source>
        <dbReference type="Proteomes" id="UP000307657"/>
    </source>
</evidence>
<protein>
    <submittedName>
        <fullName evidence="2">LytTR family transcriptional regulator</fullName>
    </submittedName>
</protein>
<gene>
    <name evidence="2" type="ORF">E5167_03660</name>
</gene>
<reference evidence="2 3" key="1">
    <citation type="submission" date="2019-04" db="EMBL/GenBank/DDBJ databases">
        <title>Lacinutrix sp. nov., isolated from marine water.</title>
        <authorList>
            <person name="Kim W."/>
        </authorList>
    </citation>
    <scope>NUCLEOTIDE SEQUENCE [LARGE SCALE GENOMIC DNA]</scope>
    <source>
        <strain evidence="2 3">CAU 1491</strain>
    </source>
</reference>